<sequence>MIPGVVIGRRRDILAWNPLASSLLTDFEKVPDDKRNCVRILFTDPSMRTLDGNWRIVARGCVSHRRMAAARYPYDPRLASLVGELSVQDEDFGGGGVVARRRADRA</sequence>
<reference evidence="2 3" key="2">
    <citation type="journal article" date="2016" name="Genome Announc.">
        <title>Draft Genome Sequences of Streptomyces scabiei S58, Streptomyces turgidiscabies T45, and Streptomyces acidiscabies a10, the Pathogens of Potato Common Scab, Isolated in Japan.</title>
        <authorList>
            <person name="Tomihama T."/>
            <person name="Nishi Y."/>
            <person name="Sakai M."/>
            <person name="Ikenaga M."/>
            <person name="Okubo T."/>
            <person name="Ikeda S."/>
        </authorList>
    </citation>
    <scope>NUCLEOTIDE SEQUENCE [LARGE SCALE GENOMIC DNA]</scope>
    <source>
        <strain evidence="2 3">S58</strain>
    </source>
</reference>
<evidence type="ECO:0000259" key="1">
    <source>
        <dbReference type="Pfam" id="PF17765"/>
    </source>
</evidence>
<evidence type="ECO:0000313" key="2">
    <source>
        <dbReference type="EMBL" id="GAQ65751.1"/>
    </source>
</evidence>
<dbReference type="Proteomes" id="UP000067448">
    <property type="component" value="Unassembled WGS sequence"/>
</dbReference>
<reference evidence="3" key="3">
    <citation type="submission" date="2016-02" db="EMBL/GenBank/DDBJ databases">
        <title>Draft genome of pathogenic Streptomyces sp. in Japan.</title>
        <authorList>
            <person name="Tomihama T."/>
            <person name="Ikenaga M."/>
            <person name="Sakai M."/>
            <person name="Okubo T."/>
            <person name="Ikeda S."/>
        </authorList>
    </citation>
    <scope>NUCLEOTIDE SEQUENCE [LARGE SCALE GENOMIC DNA]</scope>
    <source>
        <strain evidence="3">S58</strain>
    </source>
</reference>
<dbReference type="EMBL" id="BCMM01000033">
    <property type="protein sequence ID" value="GAQ65751.1"/>
    <property type="molecule type" value="Genomic_DNA"/>
</dbReference>
<name>A0A117EFP2_STRSC</name>
<proteinExistence type="predicted"/>
<dbReference type="Pfam" id="PF17765">
    <property type="entry name" value="MLTR_LBD"/>
    <property type="match status" value="1"/>
</dbReference>
<evidence type="ECO:0000313" key="3">
    <source>
        <dbReference type="Proteomes" id="UP000067448"/>
    </source>
</evidence>
<dbReference type="AlphaFoldDB" id="A0A117EFP2"/>
<protein>
    <recommendedName>
        <fullName evidence="1">MmyB-like transcription regulator ligand binding domain-containing protein</fullName>
    </recommendedName>
</protein>
<comment type="caution">
    <text evidence="2">The sequence shown here is derived from an EMBL/GenBank/DDBJ whole genome shotgun (WGS) entry which is preliminary data.</text>
</comment>
<gene>
    <name evidence="2" type="ORF">SsS58_06166</name>
</gene>
<reference evidence="3" key="1">
    <citation type="submission" date="2015-11" db="EMBL/GenBank/DDBJ databases">
        <authorList>
            <consortium name="Cross-ministerial Strategic Innovation Promotion Program (SIP) consortium"/>
            <person name="Tomihama T."/>
            <person name="Ikenaga M."/>
            <person name="Sakai M."/>
            <person name="Okubo T."/>
            <person name="Ikeda S."/>
        </authorList>
    </citation>
    <scope>NUCLEOTIDE SEQUENCE [LARGE SCALE GENOMIC DNA]</scope>
    <source>
        <strain evidence="3">S58</strain>
    </source>
</reference>
<dbReference type="Gene3D" id="3.30.450.180">
    <property type="match status" value="1"/>
</dbReference>
<accession>A0A117EFP2</accession>
<organism evidence="2 3">
    <name type="scientific">Streptomyces scabiei</name>
    <dbReference type="NCBI Taxonomy" id="1930"/>
    <lineage>
        <taxon>Bacteria</taxon>
        <taxon>Bacillati</taxon>
        <taxon>Actinomycetota</taxon>
        <taxon>Actinomycetes</taxon>
        <taxon>Kitasatosporales</taxon>
        <taxon>Streptomycetaceae</taxon>
        <taxon>Streptomyces</taxon>
    </lineage>
</organism>
<dbReference type="PANTHER" id="PTHR35010:SF2">
    <property type="entry name" value="BLL4672 PROTEIN"/>
    <property type="match status" value="1"/>
</dbReference>
<feature type="domain" description="MmyB-like transcription regulator ligand binding" evidence="1">
    <location>
        <begin position="2"/>
        <end position="92"/>
    </location>
</feature>
<dbReference type="PANTHER" id="PTHR35010">
    <property type="entry name" value="BLL4672 PROTEIN-RELATED"/>
    <property type="match status" value="1"/>
</dbReference>
<dbReference type="InterPro" id="IPR041413">
    <property type="entry name" value="MLTR_LBD"/>
</dbReference>